<comment type="caution">
    <text evidence="2">The sequence shown here is derived from an EMBL/GenBank/DDBJ whole genome shotgun (WGS) entry which is preliminary data.</text>
</comment>
<accession>A0A4R1LNJ4</accession>
<dbReference type="Gene3D" id="2.130.10.10">
    <property type="entry name" value="YVTN repeat-like/Quinoprotein amine dehydrogenase"/>
    <property type="match status" value="1"/>
</dbReference>
<evidence type="ECO:0000313" key="2">
    <source>
        <dbReference type="EMBL" id="TCK80606.1"/>
    </source>
</evidence>
<gene>
    <name evidence="2" type="ORF">C8N28_2348</name>
</gene>
<reference evidence="2 3" key="1">
    <citation type="submission" date="2019-03" db="EMBL/GenBank/DDBJ databases">
        <title>Genomic Encyclopedia of Archaeal and Bacterial Type Strains, Phase II (KMG-II): from individual species to whole genera.</title>
        <authorList>
            <person name="Goeker M."/>
        </authorList>
    </citation>
    <scope>NUCLEOTIDE SEQUENCE [LARGE SCALE GENOMIC DNA]</scope>
    <source>
        <strain evidence="2 3">DSM 22554</strain>
    </source>
</reference>
<dbReference type="Proteomes" id="UP000294616">
    <property type="component" value="Unassembled WGS sequence"/>
</dbReference>
<dbReference type="SUPFAM" id="SSF63829">
    <property type="entry name" value="Calcium-dependent phosphotriesterase"/>
    <property type="match status" value="1"/>
</dbReference>
<evidence type="ECO:0008006" key="4">
    <source>
        <dbReference type="Google" id="ProtNLM"/>
    </source>
</evidence>
<dbReference type="PROSITE" id="PS51257">
    <property type="entry name" value="PROKAR_LIPOPROTEIN"/>
    <property type="match status" value="1"/>
</dbReference>
<evidence type="ECO:0000313" key="3">
    <source>
        <dbReference type="Proteomes" id="UP000294616"/>
    </source>
</evidence>
<protein>
    <recommendedName>
        <fullName evidence="4">ATP-binding protein</fullName>
    </recommendedName>
</protein>
<dbReference type="RefSeq" id="WP_221410232.1">
    <property type="nucleotide sequence ID" value="NZ_SMGO01000003.1"/>
</dbReference>
<organism evidence="2 3">
    <name type="scientific">Albibacterium bauzanense</name>
    <dbReference type="NCBI Taxonomy" id="653929"/>
    <lineage>
        <taxon>Bacteria</taxon>
        <taxon>Pseudomonadati</taxon>
        <taxon>Bacteroidota</taxon>
        <taxon>Sphingobacteriia</taxon>
        <taxon>Sphingobacteriales</taxon>
        <taxon>Sphingobacteriaceae</taxon>
        <taxon>Albibacterium</taxon>
    </lineage>
</organism>
<dbReference type="AlphaFoldDB" id="A0A4R1LNJ4"/>
<dbReference type="InterPro" id="IPR015943">
    <property type="entry name" value="WD40/YVTN_repeat-like_dom_sf"/>
</dbReference>
<dbReference type="EMBL" id="SMGO01000003">
    <property type="protein sequence ID" value="TCK80606.1"/>
    <property type="molecule type" value="Genomic_DNA"/>
</dbReference>
<proteinExistence type="predicted"/>
<name>A0A4R1LNJ4_9SPHI</name>
<feature type="chain" id="PRO_5020411909" description="ATP-binding protein" evidence="1">
    <location>
        <begin position="20"/>
        <end position="297"/>
    </location>
</feature>
<feature type="signal peptide" evidence="1">
    <location>
        <begin position="1"/>
        <end position="19"/>
    </location>
</feature>
<evidence type="ECO:0000256" key="1">
    <source>
        <dbReference type="SAM" id="SignalP"/>
    </source>
</evidence>
<keyword evidence="1" id="KW-0732">Signal</keyword>
<sequence length="297" mass="31999">MKKTTNKVFSYLAFTFCIAAIVSCNNTNQNDNSNNDEVVQDTVASLTQVWKTDSTFTGSESTLYNPANNTIYVSCGNTDPSAKDGDGFIALLNSDGSVKNMKWVTGLNAPKGMAILNGKLYVTDVDEVKIIDLETASIEKTIPVEGAKFLNDLASDGTTVYFSDSDAGTVYSLNQAGSTMAVINNADGINGLELYEGSLYTLDKQGLNKYDTTEYKGSLLNSEVKGGDGLVILNDSTFVASRWAGEIYLIKGDKATLLVDTKAEKSNTADIGFIADQNLVIVPTFMKNEVAAYKLNY</sequence>
<keyword evidence="3" id="KW-1185">Reference proteome</keyword>